<dbReference type="eggNOG" id="COG2197">
    <property type="taxonomic scope" value="Bacteria"/>
</dbReference>
<dbReference type="PROSITE" id="PS00622">
    <property type="entry name" value="HTH_LUXR_1"/>
    <property type="match status" value="1"/>
</dbReference>
<evidence type="ECO:0000256" key="1">
    <source>
        <dbReference type="ARBA" id="ARBA00023015"/>
    </source>
</evidence>
<dbReference type="PROSITE" id="PS50043">
    <property type="entry name" value="HTH_LUXR_2"/>
    <property type="match status" value="1"/>
</dbReference>
<evidence type="ECO:0000313" key="5">
    <source>
        <dbReference type="EMBL" id="OEF25730.1"/>
    </source>
</evidence>
<evidence type="ECO:0000259" key="4">
    <source>
        <dbReference type="PROSITE" id="PS50043"/>
    </source>
</evidence>
<dbReference type="Gene3D" id="1.10.10.10">
    <property type="entry name" value="Winged helix-like DNA-binding domain superfamily/Winged helix DNA-binding domain"/>
    <property type="match status" value="1"/>
</dbReference>
<dbReference type="EMBL" id="AJYK02000058">
    <property type="protein sequence ID" value="OEF25730.1"/>
    <property type="molecule type" value="Genomic_DNA"/>
</dbReference>
<dbReference type="InterPro" id="IPR016032">
    <property type="entry name" value="Sig_transdc_resp-reg_C-effctor"/>
</dbReference>
<dbReference type="InterPro" id="IPR036388">
    <property type="entry name" value="WH-like_DNA-bd_sf"/>
</dbReference>
<gene>
    <name evidence="5" type="ORF">A1QC_08155</name>
</gene>
<organism evidence="5 6">
    <name type="scientific">Vibrio rumoiensis 1S-45</name>
    <dbReference type="NCBI Taxonomy" id="1188252"/>
    <lineage>
        <taxon>Bacteria</taxon>
        <taxon>Pseudomonadati</taxon>
        <taxon>Pseudomonadota</taxon>
        <taxon>Gammaproteobacteria</taxon>
        <taxon>Vibrionales</taxon>
        <taxon>Vibrionaceae</taxon>
        <taxon>Vibrio</taxon>
    </lineage>
</organism>
<dbReference type="PANTHER" id="PTHR44688:SF16">
    <property type="entry name" value="DNA-BINDING TRANSCRIPTIONAL ACTIVATOR DEVR_DOSR"/>
    <property type="match status" value="1"/>
</dbReference>
<name>A0A1E5E2H7_9VIBR</name>
<dbReference type="InterPro" id="IPR000792">
    <property type="entry name" value="Tscrpt_reg_LuxR_C"/>
</dbReference>
<accession>A0A1E5E2H7</accession>
<dbReference type="Proteomes" id="UP000094070">
    <property type="component" value="Unassembled WGS sequence"/>
</dbReference>
<protein>
    <submittedName>
        <fullName evidence="5">Helix-turn-helix transcriptional regulator</fullName>
    </submittedName>
</protein>
<dbReference type="GO" id="GO:0006355">
    <property type="term" value="P:regulation of DNA-templated transcription"/>
    <property type="evidence" value="ECO:0007669"/>
    <property type="project" value="InterPro"/>
</dbReference>
<dbReference type="AlphaFoldDB" id="A0A1E5E2H7"/>
<dbReference type="OrthoDB" id="5826711at2"/>
<reference evidence="5 6" key="1">
    <citation type="journal article" date="2012" name="Science">
        <title>Ecological populations of bacteria act as socially cohesive units of antibiotic production and resistance.</title>
        <authorList>
            <person name="Cordero O.X."/>
            <person name="Wildschutte H."/>
            <person name="Kirkup B."/>
            <person name="Proehl S."/>
            <person name="Ngo L."/>
            <person name="Hussain F."/>
            <person name="Le Roux F."/>
            <person name="Mincer T."/>
            <person name="Polz M.F."/>
        </authorList>
    </citation>
    <scope>NUCLEOTIDE SEQUENCE [LARGE SCALE GENOMIC DNA]</scope>
    <source>
        <strain evidence="5 6">1S-45</strain>
    </source>
</reference>
<dbReference type="PANTHER" id="PTHR44688">
    <property type="entry name" value="DNA-BINDING TRANSCRIPTIONAL ACTIVATOR DEVR_DOSR"/>
    <property type="match status" value="1"/>
</dbReference>
<dbReference type="GO" id="GO:0003677">
    <property type="term" value="F:DNA binding"/>
    <property type="evidence" value="ECO:0007669"/>
    <property type="project" value="UniProtKB-KW"/>
</dbReference>
<keyword evidence="1" id="KW-0805">Transcription regulation</keyword>
<keyword evidence="2" id="KW-0238">DNA-binding</keyword>
<dbReference type="SMART" id="SM00421">
    <property type="entry name" value="HTH_LUXR"/>
    <property type="match status" value="1"/>
</dbReference>
<keyword evidence="6" id="KW-1185">Reference proteome</keyword>
<evidence type="ECO:0000256" key="3">
    <source>
        <dbReference type="ARBA" id="ARBA00023163"/>
    </source>
</evidence>
<sequence>MAPTGIKVGILSQLSSATYRQLLSHHAIYFIAFDQSESVIDSNYPVANLSLNKLDDLIFLIGQHNLELVRGFILHPSTATHFSVANLRFEMISLPSDAGQTTYCLAIQSLDTAQPETKLSSIDQDYKIINELADSLTILSTASENHFPEHLQREIKQTHLPEVEKRLQQIQDPMLKMCLEIVKSNMENLLHDNSTMNSALLQVLTPSELQVAEFIRGGMSSQEIANTLNIAKKTVENHRNSLRNKLGITNRSVNLKNYLLSLEKTN</sequence>
<proteinExistence type="predicted"/>
<feature type="domain" description="HTH luxR-type" evidence="4">
    <location>
        <begin position="197"/>
        <end position="262"/>
    </location>
</feature>
<dbReference type="CDD" id="cd06170">
    <property type="entry name" value="LuxR_C_like"/>
    <property type="match status" value="1"/>
</dbReference>
<dbReference type="Pfam" id="PF00196">
    <property type="entry name" value="GerE"/>
    <property type="match status" value="1"/>
</dbReference>
<dbReference type="PRINTS" id="PR00038">
    <property type="entry name" value="HTHLUXR"/>
</dbReference>
<evidence type="ECO:0000256" key="2">
    <source>
        <dbReference type="ARBA" id="ARBA00023125"/>
    </source>
</evidence>
<dbReference type="SUPFAM" id="SSF46894">
    <property type="entry name" value="C-terminal effector domain of the bipartite response regulators"/>
    <property type="match status" value="1"/>
</dbReference>
<keyword evidence="3" id="KW-0804">Transcription</keyword>
<dbReference type="STRING" id="1188252.A1QC_08155"/>
<evidence type="ECO:0000313" key="6">
    <source>
        <dbReference type="Proteomes" id="UP000094070"/>
    </source>
</evidence>
<comment type="caution">
    <text evidence="5">The sequence shown here is derived from an EMBL/GenBank/DDBJ whole genome shotgun (WGS) entry which is preliminary data.</text>
</comment>